<dbReference type="Proteomes" id="UP000433483">
    <property type="component" value="Unassembled WGS sequence"/>
</dbReference>
<dbReference type="PANTHER" id="PTHR33889:SF7">
    <property type="entry name" value="OS04G0681850 PROTEIN"/>
    <property type="match status" value="1"/>
</dbReference>
<keyword evidence="12" id="KW-1185">Reference proteome</keyword>
<dbReference type="GO" id="GO:0003676">
    <property type="term" value="F:nucleic acid binding"/>
    <property type="evidence" value="ECO:0007669"/>
    <property type="project" value="InterPro"/>
</dbReference>
<dbReference type="EMBL" id="QXGA01004876">
    <property type="protein sequence ID" value="KAE9070340.1"/>
    <property type="molecule type" value="Genomic_DNA"/>
</dbReference>
<evidence type="ECO:0000313" key="9">
    <source>
        <dbReference type="EMBL" id="KAE9171720.1"/>
    </source>
</evidence>
<evidence type="ECO:0000313" key="12">
    <source>
        <dbReference type="Proteomes" id="UP000433483"/>
    </source>
</evidence>
<evidence type="ECO:0000313" key="11">
    <source>
        <dbReference type="Proteomes" id="UP000429523"/>
    </source>
</evidence>
<dbReference type="Proteomes" id="UP000441208">
    <property type="component" value="Unassembled WGS sequence"/>
</dbReference>
<evidence type="ECO:0000313" key="4">
    <source>
        <dbReference type="EMBL" id="KAE9060609.1"/>
    </source>
</evidence>
<evidence type="ECO:0000313" key="14">
    <source>
        <dbReference type="Proteomes" id="UP000440367"/>
    </source>
</evidence>
<dbReference type="EMBL" id="QXGE01004878">
    <property type="protein sequence ID" value="KAE9269184.1"/>
    <property type="molecule type" value="Genomic_DNA"/>
</dbReference>
<gene>
    <name evidence="10" type="ORF">PF001_g29338</name>
    <name evidence="8" type="ORF">PF002_g30701</name>
    <name evidence="7" type="ORF">PF004_g29545</name>
    <name evidence="9" type="ORF">PF005_g27027</name>
    <name evidence="6" type="ORF">PF006_g29379</name>
    <name evidence="5" type="ORF">PF007_g29478</name>
    <name evidence="2" type="ORF">PF009_g30036</name>
    <name evidence="4" type="ORF">PF010_g30150</name>
    <name evidence="3" type="ORF">PF011_g6000</name>
</gene>
<name>A0A6A3VN10_9STRA</name>
<feature type="domain" description="DUF7769" evidence="1">
    <location>
        <begin position="4"/>
        <end position="49"/>
    </location>
</feature>
<evidence type="ECO:0000313" key="10">
    <source>
        <dbReference type="EMBL" id="KAE9269184.1"/>
    </source>
</evidence>
<sequence length="218" mass="25322">MKATDEERQAVWESLLLRSTRGVLKRGDIVATAAYFYLTRFVVAHIWERSIRSMGTRVAAVVKSRKNARKKKLDRAALCSRLAEVPINDRETQRRVEAASTVNTYLIQRLIKEGFLRRTLRQTRPLLTPAHKLARLRFYMEHIQLGGNGEYFFNPMYDVVHMDGKWFYVKKIGLKVYLLTGKDGTPAEEPPVQYVHSKRYTTKVMFLCAVARPRGDWD</sequence>
<dbReference type="Proteomes" id="UP000488956">
    <property type="component" value="Unassembled WGS sequence"/>
</dbReference>
<dbReference type="Proteomes" id="UP000476176">
    <property type="component" value="Unassembled WGS sequence"/>
</dbReference>
<dbReference type="PANTHER" id="PTHR33889">
    <property type="entry name" value="OS04G0681850 PROTEIN"/>
    <property type="match status" value="1"/>
</dbReference>
<dbReference type="Proteomes" id="UP000440367">
    <property type="component" value="Unassembled WGS sequence"/>
</dbReference>
<evidence type="ECO:0000313" key="18">
    <source>
        <dbReference type="Proteomes" id="UP000476176"/>
    </source>
</evidence>
<evidence type="ECO:0000313" key="15">
    <source>
        <dbReference type="Proteomes" id="UP000440732"/>
    </source>
</evidence>
<dbReference type="Pfam" id="PF24964">
    <property type="entry name" value="DUF7769"/>
    <property type="match status" value="1"/>
</dbReference>
<dbReference type="Proteomes" id="UP000437068">
    <property type="component" value="Unassembled WGS sequence"/>
</dbReference>
<evidence type="ECO:0000313" key="8">
    <source>
        <dbReference type="EMBL" id="KAE9168106.1"/>
    </source>
</evidence>
<reference evidence="11 12" key="1">
    <citation type="submission" date="2018-08" db="EMBL/GenBank/DDBJ databases">
        <title>Genomic investigation of the strawberry pathogen Phytophthora fragariae indicates pathogenicity is determined by transcriptional variation in three key races.</title>
        <authorList>
            <person name="Adams T.M."/>
            <person name="Armitage A.D."/>
            <person name="Sobczyk M.K."/>
            <person name="Bates H.J."/>
            <person name="Dunwell J.M."/>
            <person name="Nellist C.F."/>
            <person name="Harrison R.J."/>
        </authorList>
    </citation>
    <scope>NUCLEOTIDE SEQUENCE [LARGE SCALE GENOMIC DNA]</scope>
    <source>
        <strain evidence="10 13">A4</strain>
        <strain evidence="8 14">BC-1</strain>
        <strain evidence="7 18">BC-23</strain>
        <strain evidence="9 12">NOV-27</strain>
        <strain evidence="6 15">NOV-5</strain>
        <strain evidence="5 16">NOV-71</strain>
        <strain evidence="2 11">NOV-9</strain>
        <strain evidence="4 19">ONT-3</strain>
        <strain evidence="3 17">SCRP245</strain>
    </source>
</reference>
<dbReference type="Gene3D" id="3.30.420.10">
    <property type="entry name" value="Ribonuclease H-like superfamily/Ribonuclease H"/>
    <property type="match status" value="1"/>
</dbReference>
<dbReference type="EMBL" id="QXGD01004947">
    <property type="protein sequence ID" value="KAE9168106.1"/>
    <property type="molecule type" value="Genomic_DNA"/>
</dbReference>
<comment type="caution">
    <text evidence="8">The sequence shown here is derived from an EMBL/GenBank/DDBJ whole genome shotgun (WGS) entry which is preliminary data.</text>
</comment>
<dbReference type="InterPro" id="IPR036397">
    <property type="entry name" value="RNaseH_sf"/>
</dbReference>
<organism evidence="8 14">
    <name type="scientific">Phytophthora fragariae</name>
    <dbReference type="NCBI Taxonomy" id="53985"/>
    <lineage>
        <taxon>Eukaryota</taxon>
        <taxon>Sar</taxon>
        <taxon>Stramenopiles</taxon>
        <taxon>Oomycota</taxon>
        <taxon>Peronosporomycetes</taxon>
        <taxon>Peronosporales</taxon>
        <taxon>Peronosporaceae</taxon>
        <taxon>Phytophthora</taxon>
    </lineage>
</organism>
<accession>A0A6A3VN10</accession>
<dbReference type="EMBL" id="QXGC01005436">
    <property type="protein sequence ID" value="KAE9165302.1"/>
    <property type="molecule type" value="Genomic_DNA"/>
</dbReference>
<dbReference type="AlphaFoldDB" id="A0A6A3VN10"/>
<evidence type="ECO:0000313" key="7">
    <source>
        <dbReference type="EMBL" id="KAE9165302.1"/>
    </source>
</evidence>
<protein>
    <recommendedName>
        <fullName evidence="1">DUF7769 domain-containing protein</fullName>
    </recommendedName>
</protein>
<evidence type="ECO:0000313" key="5">
    <source>
        <dbReference type="EMBL" id="KAE9063648.1"/>
    </source>
</evidence>
<evidence type="ECO:0000313" key="3">
    <source>
        <dbReference type="EMBL" id="KAE9019061.1"/>
    </source>
</evidence>
<evidence type="ECO:0000313" key="6">
    <source>
        <dbReference type="EMBL" id="KAE9070340.1"/>
    </source>
</evidence>
<evidence type="ECO:0000313" key="2">
    <source>
        <dbReference type="EMBL" id="KAE8919661.1"/>
    </source>
</evidence>
<evidence type="ECO:0000313" key="19">
    <source>
        <dbReference type="Proteomes" id="UP000488956"/>
    </source>
</evidence>
<dbReference type="OrthoDB" id="95201at2759"/>
<proteinExistence type="predicted"/>
<dbReference type="EMBL" id="QXFZ01004600">
    <property type="protein sequence ID" value="KAE9063648.1"/>
    <property type="molecule type" value="Genomic_DNA"/>
</dbReference>
<dbReference type="EMBL" id="QXFW01000246">
    <property type="protein sequence ID" value="KAE9019061.1"/>
    <property type="molecule type" value="Genomic_DNA"/>
</dbReference>
<dbReference type="Proteomes" id="UP000460718">
    <property type="component" value="Unassembled WGS sequence"/>
</dbReference>
<evidence type="ECO:0000313" key="16">
    <source>
        <dbReference type="Proteomes" id="UP000441208"/>
    </source>
</evidence>
<dbReference type="EMBL" id="QXFX01005496">
    <property type="protein sequence ID" value="KAE9060609.1"/>
    <property type="molecule type" value="Genomic_DNA"/>
</dbReference>
<dbReference type="EMBL" id="QXGF01004522">
    <property type="protein sequence ID" value="KAE8919661.1"/>
    <property type="molecule type" value="Genomic_DNA"/>
</dbReference>
<evidence type="ECO:0000259" key="1">
    <source>
        <dbReference type="Pfam" id="PF24964"/>
    </source>
</evidence>
<dbReference type="Proteomes" id="UP000440732">
    <property type="component" value="Unassembled WGS sequence"/>
</dbReference>
<evidence type="ECO:0000313" key="17">
    <source>
        <dbReference type="Proteomes" id="UP000460718"/>
    </source>
</evidence>
<dbReference type="Proteomes" id="UP000429523">
    <property type="component" value="Unassembled WGS sequence"/>
</dbReference>
<evidence type="ECO:0000313" key="13">
    <source>
        <dbReference type="Proteomes" id="UP000437068"/>
    </source>
</evidence>
<dbReference type="EMBL" id="QXGB01003273">
    <property type="protein sequence ID" value="KAE9171720.1"/>
    <property type="molecule type" value="Genomic_DNA"/>
</dbReference>
<dbReference type="InterPro" id="IPR056671">
    <property type="entry name" value="DUF7769"/>
</dbReference>